<dbReference type="SMART" id="SM00342">
    <property type="entry name" value="HTH_ARAC"/>
    <property type="match status" value="1"/>
</dbReference>
<keyword evidence="3" id="KW-0804">Transcription</keyword>
<dbReference type="AlphaFoldDB" id="A0A081D2B1"/>
<dbReference type="InterPro" id="IPR020449">
    <property type="entry name" value="Tscrpt_reg_AraC-type_HTH"/>
</dbReference>
<dbReference type="RefSeq" id="WP_045232482.1">
    <property type="nucleotide sequence ID" value="NZ_BBJU01000030.1"/>
</dbReference>
<sequence>MAFRPRMDNEISGFSVIGGPRSRAWNGVVADLWDVTCAPSAGGHYVGKDPRFVFMLDMRGDQDSRFLIDERQRHTRALADVERISFVPADVDIWAQLRGVQFVRHLDLHFDAAALSKRLMQDLDDDALLNPRLMFHDERLLSLASLIATECDNPDPLHNLYGESLVLALLTDFLKVRQPALKKRSKLAAWQLRASTDYIREHCLRAIRLQELAELTNLSQSHFSHAFKASTGVPPHQWQMQARMERVKVLLVETDMPLTQIAMTTGFSDQAHFSRVFRKIVGVTPSVWQRNRK</sequence>
<gene>
    <name evidence="5" type="ORF">RRU01S_30_00550</name>
</gene>
<dbReference type="GO" id="GO:0043565">
    <property type="term" value="F:sequence-specific DNA binding"/>
    <property type="evidence" value="ECO:0007669"/>
    <property type="project" value="InterPro"/>
</dbReference>
<feature type="domain" description="HTH araC/xylS-type" evidence="4">
    <location>
        <begin position="193"/>
        <end position="291"/>
    </location>
</feature>
<reference evidence="5 6" key="1">
    <citation type="submission" date="2014-08" db="EMBL/GenBank/DDBJ databases">
        <title>Whole genome shotgun sequence of Rhizobium rubi NBRC 13261.</title>
        <authorList>
            <person name="Katano-Makiyama Y."/>
            <person name="Hosoyama A."/>
            <person name="Hashimoto M."/>
            <person name="Hosoyama Y."/>
            <person name="Noguchi M."/>
            <person name="Tsuchikane K."/>
            <person name="Uohara A."/>
            <person name="Ohji S."/>
            <person name="Ichikawa N."/>
            <person name="Kimura A."/>
            <person name="Yamazoe A."/>
            <person name="Fujita N."/>
        </authorList>
    </citation>
    <scope>NUCLEOTIDE SEQUENCE [LARGE SCALE GENOMIC DNA]</scope>
    <source>
        <strain evidence="5 6">NBRC 13261</strain>
    </source>
</reference>
<accession>A0A081D2B1</accession>
<evidence type="ECO:0000313" key="6">
    <source>
        <dbReference type="Proteomes" id="UP000028701"/>
    </source>
</evidence>
<dbReference type="InterPro" id="IPR018060">
    <property type="entry name" value="HTH_AraC"/>
</dbReference>
<dbReference type="PRINTS" id="PR00032">
    <property type="entry name" value="HTHARAC"/>
</dbReference>
<dbReference type="Pfam" id="PF12833">
    <property type="entry name" value="HTH_18"/>
    <property type="match status" value="1"/>
</dbReference>
<evidence type="ECO:0000256" key="3">
    <source>
        <dbReference type="ARBA" id="ARBA00023163"/>
    </source>
</evidence>
<dbReference type="eggNOG" id="COG2207">
    <property type="taxonomic scope" value="Bacteria"/>
</dbReference>
<keyword evidence="1" id="KW-0805">Transcription regulation</keyword>
<dbReference type="PANTHER" id="PTHR46796">
    <property type="entry name" value="HTH-TYPE TRANSCRIPTIONAL ACTIVATOR RHAS-RELATED"/>
    <property type="match status" value="1"/>
</dbReference>
<evidence type="ECO:0000256" key="1">
    <source>
        <dbReference type="ARBA" id="ARBA00023015"/>
    </source>
</evidence>
<protein>
    <submittedName>
        <fullName evidence="5">Putative AraC family transcriptional regulator</fullName>
    </submittedName>
</protein>
<name>A0A081D2B1_9HYPH</name>
<dbReference type="EMBL" id="BBJU01000030">
    <property type="protein sequence ID" value="GAK73057.1"/>
    <property type="molecule type" value="Genomic_DNA"/>
</dbReference>
<dbReference type="InterPro" id="IPR050204">
    <property type="entry name" value="AraC_XylS_family_regulators"/>
</dbReference>
<evidence type="ECO:0000256" key="2">
    <source>
        <dbReference type="ARBA" id="ARBA00023125"/>
    </source>
</evidence>
<dbReference type="SUPFAM" id="SSF46689">
    <property type="entry name" value="Homeodomain-like"/>
    <property type="match status" value="2"/>
</dbReference>
<dbReference type="GO" id="GO:0003700">
    <property type="term" value="F:DNA-binding transcription factor activity"/>
    <property type="evidence" value="ECO:0007669"/>
    <property type="project" value="InterPro"/>
</dbReference>
<organism evidence="5 6">
    <name type="scientific">Agrobacterium rubi TR3 = NBRC 13261</name>
    <dbReference type="NCBI Taxonomy" id="1368415"/>
    <lineage>
        <taxon>Bacteria</taxon>
        <taxon>Pseudomonadati</taxon>
        <taxon>Pseudomonadota</taxon>
        <taxon>Alphaproteobacteria</taxon>
        <taxon>Hyphomicrobiales</taxon>
        <taxon>Rhizobiaceae</taxon>
        <taxon>Rhizobium/Agrobacterium group</taxon>
        <taxon>Agrobacterium</taxon>
    </lineage>
</organism>
<proteinExistence type="predicted"/>
<evidence type="ECO:0000313" key="5">
    <source>
        <dbReference type="EMBL" id="GAK73057.1"/>
    </source>
</evidence>
<evidence type="ECO:0000259" key="4">
    <source>
        <dbReference type="PROSITE" id="PS01124"/>
    </source>
</evidence>
<dbReference type="Gene3D" id="1.10.10.60">
    <property type="entry name" value="Homeodomain-like"/>
    <property type="match status" value="2"/>
</dbReference>
<dbReference type="PROSITE" id="PS00041">
    <property type="entry name" value="HTH_ARAC_FAMILY_1"/>
    <property type="match status" value="1"/>
</dbReference>
<dbReference type="InterPro" id="IPR018062">
    <property type="entry name" value="HTH_AraC-typ_CS"/>
</dbReference>
<dbReference type="PANTHER" id="PTHR46796:SF14">
    <property type="entry name" value="TRANSCRIPTIONAL REGULATORY PROTEIN"/>
    <property type="match status" value="1"/>
</dbReference>
<dbReference type="PROSITE" id="PS01124">
    <property type="entry name" value="HTH_ARAC_FAMILY_2"/>
    <property type="match status" value="1"/>
</dbReference>
<dbReference type="Proteomes" id="UP000028701">
    <property type="component" value="Unassembled WGS sequence"/>
</dbReference>
<keyword evidence="2" id="KW-0238">DNA-binding</keyword>
<comment type="caution">
    <text evidence="5">The sequence shown here is derived from an EMBL/GenBank/DDBJ whole genome shotgun (WGS) entry which is preliminary data.</text>
</comment>
<dbReference type="InterPro" id="IPR009057">
    <property type="entry name" value="Homeodomain-like_sf"/>
</dbReference>